<evidence type="ECO:0000256" key="5">
    <source>
        <dbReference type="ARBA" id="ARBA00022692"/>
    </source>
</evidence>
<keyword evidence="7 8" id="KW-0472">Membrane</keyword>
<feature type="transmembrane region" description="Helical" evidence="8">
    <location>
        <begin position="210"/>
        <end position="233"/>
    </location>
</feature>
<name>A0ABQ5VYK2_9HYPH</name>
<comment type="caution">
    <text evidence="10">The sequence shown here is derived from an EMBL/GenBank/DDBJ whole genome shotgun (WGS) entry which is preliminary data.</text>
</comment>
<dbReference type="InterPro" id="IPR000515">
    <property type="entry name" value="MetI-like"/>
</dbReference>
<evidence type="ECO:0000313" key="10">
    <source>
        <dbReference type="EMBL" id="GLQ52892.1"/>
    </source>
</evidence>
<keyword evidence="11" id="KW-1185">Reference proteome</keyword>
<accession>A0ABQ5VYK2</accession>
<dbReference type="SUPFAM" id="SSF161098">
    <property type="entry name" value="MetI-like"/>
    <property type="match status" value="1"/>
</dbReference>
<feature type="transmembrane region" description="Helical" evidence="8">
    <location>
        <begin position="75"/>
        <end position="95"/>
    </location>
</feature>
<evidence type="ECO:0000256" key="2">
    <source>
        <dbReference type="ARBA" id="ARBA00022448"/>
    </source>
</evidence>
<dbReference type="Gene3D" id="1.10.3720.10">
    <property type="entry name" value="MetI-like"/>
    <property type="match status" value="1"/>
</dbReference>
<dbReference type="PANTHER" id="PTHR43357:SF4">
    <property type="entry name" value="INNER MEMBRANE ABC TRANSPORTER PERMEASE PROTEIN YDCV"/>
    <property type="match status" value="1"/>
</dbReference>
<feature type="transmembrane region" description="Helical" evidence="8">
    <location>
        <begin position="12"/>
        <end position="35"/>
    </location>
</feature>
<dbReference type="CDD" id="cd06261">
    <property type="entry name" value="TM_PBP2"/>
    <property type="match status" value="1"/>
</dbReference>
<dbReference type="InterPro" id="IPR035906">
    <property type="entry name" value="MetI-like_sf"/>
</dbReference>
<protein>
    <submittedName>
        <fullName evidence="10">Spermidine/putrescine ABC transporter permease</fullName>
    </submittedName>
</protein>
<organism evidence="10 11">
    <name type="scientific">Devosia nitrariae</name>
    <dbReference type="NCBI Taxonomy" id="2071872"/>
    <lineage>
        <taxon>Bacteria</taxon>
        <taxon>Pseudomonadati</taxon>
        <taxon>Pseudomonadota</taxon>
        <taxon>Alphaproteobacteria</taxon>
        <taxon>Hyphomicrobiales</taxon>
        <taxon>Devosiaceae</taxon>
        <taxon>Devosia</taxon>
    </lineage>
</organism>
<dbReference type="Proteomes" id="UP001156691">
    <property type="component" value="Unassembled WGS sequence"/>
</dbReference>
<evidence type="ECO:0000256" key="3">
    <source>
        <dbReference type="ARBA" id="ARBA00022475"/>
    </source>
</evidence>
<dbReference type="PANTHER" id="PTHR43357">
    <property type="entry name" value="INNER MEMBRANE ABC TRANSPORTER PERMEASE PROTEIN YDCV"/>
    <property type="match status" value="1"/>
</dbReference>
<feature type="transmembrane region" description="Helical" evidence="8">
    <location>
        <begin position="141"/>
        <end position="163"/>
    </location>
</feature>
<evidence type="ECO:0000256" key="4">
    <source>
        <dbReference type="ARBA" id="ARBA00022519"/>
    </source>
</evidence>
<evidence type="ECO:0000313" key="11">
    <source>
        <dbReference type="Proteomes" id="UP001156691"/>
    </source>
</evidence>
<feature type="domain" description="ABC transmembrane type-1" evidence="9">
    <location>
        <begin position="69"/>
        <end position="258"/>
    </location>
</feature>
<evidence type="ECO:0000256" key="8">
    <source>
        <dbReference type="RuleBase" id="RU363032"/>
    </source>
</evidence>
<sequence>MRKSPFNTILSGLLIAVMTVWLAVPFGMALLWSLVDPSQAWSYPDILPPKLSFERWSLMWDSTSLPIAMFNSYSLAPMAGVGAVLLAMPTAYAFGRLEFKGKAVWQTLVLVPLIMPGFVTAIFFASLLFSMGFFARYPAILVGHVVMLLPYAVRILSVSFSLVRQDVVNAARDLGASPISVFRVAYLPVLKPGIFAAFLIVFILSIEEFALAFVVGSPDFTTIPTILYSYLGYNFIRPNAAVVALILVVPNVILMLILERLLQSANPAGISGKG</sequence>
<evidence type="ECO:0000256" key="7">
    <source>
        <dbReference type="ARBA" id="ARBA00023136"/>
    </source>
</evidence>
<reference evidence="11" key="1">
    <citation type="journal article" date="2019" name="Int. J. Syst. Evol. Microbiol.">
        <title>The Global Catalogue of Microorganisms (GCM) 10K type strain sequencing project: providing services to taxonomists for standard genome sequencing and annotation.</title>
        <authorList>
            <consortium name="The Broad Institute Genomics Platform"/>
            <consortium name="The Broad Institute Genome Sequencing Center for Infectious Disease"/>
            <person name="Wu L."/>
            <person name="Ma J."/>
        </authorList>
    </citation>
    <scope>NUCLEOTIDE SEQUENCE [LARGE SCALE GENOMIC DNA]</scope>
    <source>
        <strain evidence="11">NBRC 112416</strain>
    </source>
</reference>
<dbReference type="RefSeq" id="WP_284338363.1">
    <property type="nucleotide sequence ID" value="NZ_BSNS01000002.1"/>
</dbReference>
<proteinExistence type="inferred from homology"/>
<evidence type="ECO:0000259" key="9">
    <source>
        <dbReference type="PROSITE" id="PS50928"/>
    </source>
</evidence>
<gene>
    <name evidence="10" type="ORF">GCM10010862_01500</name>
</gene>
<evidence type="ECO:0000256" key="1">
    <source>
        <dbReference type="ARBA" id="ARBA00004429"/>
    </source>
</evidence>
<feature type="transmembrane region" description="Helical" evidence="8">
    <location>
        <begin position="240"/>
        <end position="258"/>
    </location>
</feature>
<dbReference type="Pfam" id="PF00528">
    <property type="entry name" value="BPD_transp_1"/>
    <property type="match status" value="1"/>
</dbReference>
<comment type="similarity">
    <text evidence="8">Belongs to the binding-protein-dependent transport system permease family.</text>
</comment>
<feature type="transmembrane region" description="Helical" evidence="8">
    <location>
        <begin position="184"/>
        <end position="204"/>
    </location>
</feature>
<dbReference type="PROSITE" id="PS50928">
    <property type="entry name" value="ABC_TM1"/>
    <property type="match status" value="1"/>
</dbReference>
<feature type="transmembrane region" description="Helical" evidence="8">
    <location>
        <begin position="107"/>
        <end position="135"/>
    </location>
</feature>
<keyword evidence="5 8" id="KW-0812">Transmembrane</keyword>
<keyword evidence="4" id="KW-0997">Cell inner membrane</keyword>
<evidence type="ECO:0000256" key="6">
    <source>
        <dbReference type="ARBA" id="ARBA00022989"/>
    </source>
</evidence>
<comment type="subcellular location">
    <subcellularLocation>
        <location evidence="1">Cell inner membrane</location>
        <topology evidence="1">Multi-pass membrane protein</topology>
    </subcellularLocation>
    <subcellularLocation>
        <location evidence="8">Cell membrane</location>
        <topology evidence="8">Multi-pass membrane protein</topology>
    </subcellularLocation>
</comment>
<dbReference type="EMBL" id="BSNS01000002">
    <property type="protein sequence ID" value="GLQ52892.1"/>
    <property type="molecule type" value="Genomic_DNA"/>
</dbReference>
<keyword evidence="3" id="KW-1003">Cell membrane</keyword>
<keyword evidence="6 8" id="KW-1133">Transmembrane helix</keyword>
<keyword evidence="2 8" id="KW-0813">Transport</keyword>